<reference evidence="2 3" key="1">
    <citation type="submission" date="2017-07" db="EMBL/GenBank/DDBJ databases">
        <title>Paenibacillus herberti R33 genome sequencing and assembly.</title>
        <authorList>
            <person name="Su W."/>
        </authorList>
    </citation>
    <scope>NUCLEOTIDE SEQUENCE [LARGE SCALE GENOMIC DNA]</scope>
    <source>
        <strain evidence="2 3">R33</strain>
    </source>
</reference>
<dbReference type="OrthoDB" id="2679911at2"/>
<dbReference type="Pfam" id="PF13025">
    <property type="entry name" value="DUF3886"/>
    <property type="match status" value="1"/>
</dbReference>
<protein>
    <recommendedName>
        <fullName evidence="4">DUF3886 domain-containing protein</fullName>
    </recommendedName>
</protein>
<sequence>MAKKNRGRAPEPRADAASKPATLKDLLPAELIDRLKNQAGDLRAEQERVREAERKRVEDERKAEQKRNESNMEYLLDNSKMDWKKFK</sequence>
<dbReference type="EMBL" id="NMUQ01000001">
    <property type="protein sequence ID" value="OXM15190.1"/>
    <property type="molecule type" value="Genomic_DNA"/>
</dbReference>
<dbReference type="Proteomes" id="UP000215145">
    <property type="component" value="Unassembled WGS sequence"/>
</dbReference>
<evidence type="ECO:0000313" key="2">
    <source>
        <dbReference type="EMBL" id="OXM15190.1"/>
    </source>
</evidence>
<name>A0A229NZ75_9BACL</name>
<dbReference type="RefSeq" id="WP_089521992.1">
    <property type="nucleotide sequence ID" value="NZ_NMUQ01000001.1"/>
</dbReference>
<accession>A0A229NZ75</accession>
<dbReference type="AlphaFoldDB" id="A0A229NZ75"/>
<keyword evidence="3" id="KW-1185">Reference proteome</keyword>
<gene>
    <name evidence="2" type="ORF">CGZ75_00095</name>
</gene>
<comment type="caution">
    <text evidence="2">The sequence shown here is derived from an EMBL/GenBank/DDBJ whole genome shotgun (WGS) entry which is preliminary data.</text>
</comment>
<proteinExistence type="predicted"/>
<feature type="region of interest" description="Disordered" evidence="1">
    <location>
        <begin position="41"/>
        <end position="87"/>
    </location>
</feature>
<evidence type="ECO:0000313" key="3">
    <source>
        <dbReference type="Proteomes" id="UP000215145"/>
    </source>
</evidence>
<feature type="compositionally biased region" description="Basic and acidic residues" evidence="1">
    <location>
        <begin position="41"/>
        <end position="70"/>
    </location>
</feature>
<evidence type="ECO:0000256" key="1">
    <source>
        <dbReference type="SAM" id="MobiDB-lite"/>
    </source>
</evidence>
<evidence type="ECO:0008006" key="4">
    <source>
        <dbReference type="Google" id="ProtNLM"/>
    </source>
</evidence>
<feature type="region of interest" description="Disordered" evidence="1">
    <location>
        <begin position="1"/>
        <end position="22"/>
    </location>
</feature>
<organism evidence="2 3">
    <name type="scientific">Paenibacillus herberti</name>
    <dbReference type="NCBI Taxonomy" id="1619309"/>
    <lineage>
        <taxon>Bacteria</taxon>
        <taxon>Bacillati</taxon>
        <taxon>Bacillota</taxon>
        <taxon>Bacilli</taxon>
        <taxon>Bacillales</taxon>
        <taxon>Paenibacillaceae</taxon>
        <taxon>Paenibacillus</taxon>
    </lineage>
</organism>
<dbReference type="InterPro" id="IPR024980">
    <property type="entry name" value="DUF3886"/>
</dbReference>